<dbReference type="InterPro" id="IPR018060">
    <property type="entry name" value="HTH_AraC"/>
</dbReference>
<comment type="caution">
    <text evidence="7">The sequence shown here is derived from an EMBL/GenBank/DDBJ whole genome shotgun (WGS) entry which is preliminary data.</text>
</comment>
<dbReference type="Proteomes" id="UP001320513">
    <property type="component" value="Unassembled WGS sequence"/>
</dbReference>
<dbReference type="PANTHER" id="PTHR46796:SF12">
    <property type="entry name" value="HTH-TYPE DNA-BINDING TRANSCRIPTIONAL ACTIVATOR EUTR"/>
    <property type="match status" value="1"/>
</dbReference>
<dbReference type="PANTHER" id="PTHR46796">
    <property type="entry name" value="HTH-TYPE TRANSCRIPTIONAL ACTIVATOR RHAS-RELATED"/>
    <property type="match status" value="1"/>
</dbReference>
<dbReference type="Pfam" id="PF01965">
    <property type="entry name" value="DJ-1_PfpI"/>
    <property type="match status" value="1"/>
</dbReference>
<gene>
    <name evidence="7" type="ORF">AUC61_16745</name>
</gene>
<evidence type="ECO:0000313" key="8">
    <source>
        <dbReference type="Proteomes" id="UP001320513"/>
    </source>
</evidence>
<dbReference type="PROSITE" id="PS01124">
    <property type="entry name" value="HTH_ARAC_FAMILY_2"/>
    <property type="match status" value="1"/>
</dbReference>
<dbReference type="InterPro" id="IPR002818">
    <property type="entry name" value="DJ-1/PfpI"/>
</dbReference>
<name>A0ABS9ZLH9_9PSED</name>
<dbReference type="Pfam" id="PF12833">
    <property type="entry name" value="HTH_18"/>
    <property type="match status" value="1"/>
</dbReference>
<comment type="function">
    <text evidence="5">Regulatory protein of the TOL plasmid xyl operons. XylS activates the xylXYZLTEGFJQKIH operon required for the degradation of toluene, m-xylene and p-xylene.</text>
</comment>
<dbReference type="Gene3D" id="3.40.50.880">
    <property type="match status" value="1"/>
</dbReference>
<evidence type="ECO:0000256" key="1">
    <source>
        <dbReference type="ARBA" id="ARBA00004496"/>
    </source>
</evidence>
<dbReference type="InterPro" id="IPR029062">
    <property type="entry name" value="Class_I_gatase-like"/>
</dbReference>
<dbReference type="InterPro" id="IPR018062">
    <property type="entry name" value="HTH_AraC-typ_CS"/>
</dbReference>
<evidence type="ECO:0000313" key="7">
    <source>
        <dbReference type="EMBL" id="MCI8211176.1"/>
    </source>
</evidence>
<evidence type="ECO:0000256" key="5">
    <source>
        <dbReference type="ARBA" id="ARBA00037345"/>
    </source>
</evidence>
<accession>A0ABS9ZLH9</accession>
<keyword evidence="4" id="KW-0804">Transcription</keyword>
<evidence type="ECO:0000256" key="4">
    <source>
        <dbReference type="ARBA" id="ARBA00023163"/>
    </source>
</evidence>
<proteinExistence type="predicted"/>
<organism evidence="7 8">
    <name type="scientific">Pseudomonas maioricensis</name>
    <dbReference type="NCBI Taxonomy" id="1766623"/>
    <lineage>
        <taxon>Bacteria</taxon>
        <taxon>Pseudomonadati</taxon>
        <taxon>Pseudomonadota</taxon>
        <taxon>Gammaproteobacteria</taxon>
        <taxon>Pseudomonadales</taxon>
        <taxon>Pseudomonadaceae</taxon>
        <taxon>Pseudomonas</taxon>
    </lineage>
</organism>
<dbReference type="EMBL" id="LOHG01000010">
    <property type="protein sequence ID" value="MCI8211176.1"/>
    <property type="molecule type" value="Genomic_DNA"/>
</dbReference>
<keyword evidence="2" id="KW-0805">Transcription regulation</keyword>
<dbReference type="RefSeq" id="WP_243247330.1">
    <property type="nucleotide sequence ID" value="NZ_LOHG01000010.1"/>
</dbReference>
<dbReference type="InterPro" id="IPR050204">
    <property type="entry name" value="AraC_XylS_family_regulators"/>
</dbReference>
<dbReference type="InterPro" id="IPR009057">
    <property type="entry name" value="Homeodomain-like_sf"/>
</dbReference>
<keyword evidence="3" id="KW-0238">DNA-binding</keyword>
<dbReference type="Gene3D" id="1.10.10.60">
    <property type="entry name" value="Homeodomain-like"/>
    <property type="match status" value="1"/>
</dbReference>
<reference evidence="7 8" key="1">
    <citation type="submission" date="2015-12" db="EMBL/GenBank/DDBJ databases">
        <title>Phylogenomics in the description of a new species in the Pseudomonas syringae group.</title>
        <authorList>
            <person name="Busquets A."/>
            <person name="Gomila M."/>
            <person name="Beiki F."/>
            <person name="Rahimian H."/>
            <person name="Mulet M."/>
            <person name="Sanchez D."/>
            <person name="Garcia-Valdes E."/>
            <person name="Lalucat J."/>
        </authorList>
    </citation>
    <scope>NUCLEOTIDE SEQUENCE [LARGE SCALE GENOMIC DNA]</scope>
    <source>
        <strain evidence="7 8">S25</strain>
    </source>
</reference>
<comment type="subcellular location">
    <subcellularLocation>
        <location evidence="1">Cytoplasm</location>
    </subcellularLocation>
</comment>
<dbReference type="SUPFAM" id="SSF46689">
    <property type="entry name" value="Homeodomain-like"/>
    <property type="match status" value="2"/>
</dbReference>
<dbReference type="PROSITE" id="PS00041">
    <property type="entry name" value="HTH_ARAC_FAMILY_1"/>
    <property type="match status" value="1"/>
</dbReference>
<feature type="domain" description="HTH araC/xylS-type" evidence="6">
    <location>
        <begin position="241"/>
        <end position="339"/>
    </location>
</feature>
<sequence length="348" mass="38471">MTYVFESVLRDQNLRYSSSAKTLSKPQSVVRVAFILLDNFSLMSFSGAMDALVTANLMSEAPIFDIQKISLKGDAVLSDLGVVVPVDLELSELRARHDLLVVVGGLRVELKSNPCLRRKLIAAAACGTSMGGLWNGAYFLADARVMDGYLCAFHPDGRAMMADTFPNLRICDRSHVVDSERMTCAGASSALRMMLEYIRGTQGSSLTRAVEEILGCDEYERVSGVSTVSVDSDPTLPQALKLALELMHNNIEEPLSLDDLAACAGISKRQLERRFFRFVGAAPGRYYLELRLTRARQLVLQTNRSITDIAMATGFVSMPHFHKRFRDFFDAAPGSYRATYELRKRASG</sequence>
<dbReference type="SUPFAM" id="SSF52317">
    <property type="entry name" value="Class I glutamine amidotransferase-like"/>
    <property type="match status" value="1"/>
</dbReference>
<evidence type="ECO:0000256" key="3">
    <source>
        <dbReference type="ARBA" id="ARBA00023125"/>
    </source>
</evidence>
<protein>
    <submittedName>
        <fullName evidence="7">AraC family transcriptional regulator</fullName>
    </submittedName>
</protein>
<keyword evidence="8" id="KW-1185">Reference proteome</keyword>
<dbReference type="SMART" id="SM00342">
    <property type="entry name" value="HTH_ARAC"/>
    <property type="match status" value="1"/>
</dbReference>
<evidence type="ECO:0000256" key="2">
    <source>
        <dbReference type="ARBA" id="ARBA00023015"/>
    </source>
</evidence>
<dbReference type="CDD" id="cd03136">
    <property type="entry name" value="GATase1_AraC_ArgR_like"/>
    <property type="match status" value="1"/>
</dbReference>
<evidence type="ECO:0000259" key="6">
    <source>
        <dbReference type="PROSITE" id="PS01124"/>
    </source>
</evidence>